<reference evidence="1 2" key="1">
    <citation type="journal article" date="2020" name="Microb. Ecol.">
        <title>Ecogenomics of the Marine Benthic Filamentous Cyanobacterium Adonisia.</title>
        <authorList>
            <person name="Walter J.M."/>
            <person name="Coutinho F.H."/>
            <person name="Leomil L."/>
            <person name="Hargreaves P.I."/>
            <person name="Campeao M.E."/>
            <person name="Vieira V.V."/>
            <person name="Silva B.S."/>
            <person name="Fistarol G.O."/>
            <person name="Salomon P.S."/>
            <person name="Sawabe T."/>
            <person name="Mino S."/>
            <person name="Hosokawa M."/>
            <person name="Miyashita H."/>
            <person name="Maruyama F."/>
            <person name="van Verk M.C."/>
            <person name="Dutilh B.E."/>
            <person name="Thompson C.C."/>
            <person name="Thompson F.L."/>
        </authorList>
    </citation>
    <scope>NUCLEOTIDE SEQUENCE [LARGE SCALE GENOMIC DNA]</scope>
    <source>
        <strain evidence="1 2">CCMR0081</strain>
    </source>
</reference>
<name>A0A6M0RMT7_9CYAN</name>
<gene>
    <name evidence="1" type="ORF">DXZ20_18395</name>
</gene>
<keyword evidence="2" id="KW-1185">Reference proteome</keyword>
<evidence type="ECO:0000313" key="1">
    <source>
        <dbReference type="EMBL" id="NEZ57597.1"/>
    </source>
</evidence>
<protein>
    <submittedName>
        <fullName evidence="1">Uncharacterized protein</fullName>
    </submittedName>
</protein>
<proteinExistence type="predicted"/>
<accession>A0A6M0RMT7</accession>
<dbReference type="RefSeq" id="WP_163699708.1">
    <property type="nucleotide sequence ID" value="NZ_QXHD01000004.1"/>
</dbReference>
<comment type="caution">
    <text evidence="1">The sequence shown here is derived from an EMBL/GenBank/DDBJ whole genome shotgun (WGS) entry which is preliminary data.</text>
</comment>
<dbReference type="AlphaFoldDB" id="A0A6M0RMT7"/>
<evidence type="ECO:0000313" key="2">
    <source>
        <dbReference type="Proteomes" id="UP000481033"/>
    </source>
</evidence>
<dbReference type="EMBL" id="QXHD01000004">
    <property type="protein sequence ID" value="NEZ57597.1"/>
    <property type="molecule type" value="Genomic_DNA"/>
</dbReference>
<organism evidence="1 2">
    <name type="scientific">Adonisia turfae CCMR0081</name>
    <dbReference type="NCBI Taxonomy" id="2292702"/>
    <lineage>
        <taxon>Bacteria</taxon>
        <taxon>Bacillati</taxon>
        <taxon>Cyanobacteriota</taxon>
        <taxon>Adonisia</taxon>
        <taxon>Adonisia turfae</taxon>
    </lineage>
</organism>
<sequence length="61" mass="6693">MSAIVISDIHLSEVDSFLDPDSYIHGIDNALHIYGGEKTAGELVKETIVLYLYADLLVNLS</sequence>
<dbReference type="Proteomes" id="UP000481033">
    <property type="component" value="Unassembled WGS sequence"/>
</dbReference>